<dbReference type="GO" id="GO:0020037">
    <property type="term" value="F:heme binding"/>
    <property type="evidence" value="ECO:0007669"/>
    <property type="project" value="InterPro"/>
</dbReference>
<keyword evidence="6" id="KW-0812">Transmembrane</keyword>
<reference evidence="8" key="2">
    <citation type="submission" date="2020-04" db="EMBL/GenBank/DDBJ databases">
        <authorList>
            <consortium name="NCBI Genome Project"/>
        </authorList>
    </citation>
    <scope>NUCLEOTIDE SEQUENCE</scope>
    <source>
        <strain evidence="8">CBS 342.82</strain>
    </source>
</reference>
<dbReference type="GO" id="GO:0005506">
    <property type="term" value="F:iron ion binding"/>
    <property type="evidence" value="ECO:0007669"/>
    <property type="project" value="InterPro"/>
</dbReference>
<dbReference type="Gene3D" id="1.10.630.10">
    <property type="entry name" value="Cytochrome P450"/>
    <property type="match status" value="1"/>
</dbReference>
<feature type="binding site" description="axial binding residue" evidence="4">
    <location>
        <position position="440"/>
    </location>
    <ligand>
        <name>heme</name>
        <dbReference type="ChEBI" id="CHEBI:30413"/>
    </ligand>
    <ligandPart>
        <name>Fe</name>
        <dbReference type="ChEBI" id="CHEBI:18248"/>
    </ligandPart>
</feature>
<sequence>MAITTSYLFFAILPGAILSVFLYRFARDTYRLRYHKLAKFPGPRAAAVSTDWLYKVSMEGDPEAEFARLHEAYGIHAIRIAPNELHLSDPDLYKTVYSQDGRYPKEDNFYKTFANDHGVFGTMSPSLHKILRQRMTPCFSHGNMVKGQSLMTSSLTELAAKLEARGYTRPVDMYSFCRCFPPDVISKFAFGQSTVLSACDDDFRTPILESFDAASKGTWYRAYFPHMRWLQDMMPIGIVARFNEELQRLKDFQDFGRNGIRNVRAGATNGTELAPMMSSVKDLPEEAIQGTAISFIGGGSDTAGYTLAFASWHVLRDANLHKRLLAELDPIFDAAAPEMPDLATLESAPVLNAVVNESLRCGPALPGRLPRVVPENAKAPLIVDGELVPAGTIVGLSASTMHRSPEIWGADAATFNPDRWLEGRAKFSNIAVFGKGGRDCIGRPLALVELHIGLAFLFHKYRYELQPGSDKWVSHDRFTALATEPFFVKMTPRASGEGGIIA</sequence>
<evidence type="ECO:0000256" key="5">
    <source>
        <dbReference type="RuleBase" id="RU000461"/>
    </source>
</evidence>
<evidence type="ECO:0000256" key="6">
    <source>
        <dbReference type="SAM" id="Phobius"/>
    </source>
</evidence>
<dbReference type="GO" id="GO:0016705">
    <property type="term" value="F:oxidoreductase activity, acting on paired donors, with incorporation or reduction of molecular oxygen"/>
    <property type="evidence" value="ECO:0007669"/>
    <property type="project" value="InterPro"/>
</dbReference>
<comment type="similarity">
    <text evidence="5">Belongs to the cytochrome P450 family.</text>
</comment>
<dbReference type="PRINTS" id="PR00463">
    <property type="entry name" value="EP450I"/>
</dbReference>
<dbReference type="PANTHER" id="PTHR24305:SF152">
    <property type="entry name" value="P450, PUTATIVE (EUROFUNG)-RELATED"/>
    <property type="match status" value="1"/>
</dbReference>
<evidence type="ECO:0000256" key="4">
    <source>
        <dbReference type="PIRSR" id="PIRSR602401-1"/>
    </source>
</evidence>
<organism evidence="8">
    <name type="scientific">Dissoconium aciculare CBS 342.82</name>
    <dbReference type="NCBI Taxonomy" id="1314786"/>
    <lineage>
        <taxon>Eukaryota</taxon>
        <taxon>Fungi</taxon>
        <taxon>Dikarya</taxon>
        <taxon>Ascomycota</taxon>
        <taxon>Pezizomycotina</taxon>
        <taxon>Dothideomycetes</taxon>
        <taxon>Dothideomycetidae</taxon>
        <taxon>Mycosphaerellales</taxon>
        <taxon>Dissoconiaceae</taxon>
        <taxon>Dissoconium</taxon>
    </lineage>
</organism>
<dbReference type="InterPro" id="IPR017972">
    <property type="entry name" value="Cyt_P450_CS"/>
</dbReference>
<keyword evidence="6" id="KW-1133">Transmembrane helix</keyword>
<evidence type="ECO:0000256" key="3">
    <source>
        <dbReference type="ARBA" id="ARBA00023004"/>
    </source>
</evidence>
<dbReference type="CDD" id="cd11062">
    <property type="entry name" value="CYP58-like"/>
    <property type="match status" value="1"/>
</dbReference>
<evidence type="ECO:0000256" key="1">
    <source>
        <dbReference type="ARBA" id="ARBA00001971"/>
    </source>
</evidence>
<reference evidence="8" key="1">
    <citation type="submission" date="2020-01" db="EMBL/GenBank/DDBJ databases">
        <authorList>
            <consortium name="DOE Joint Genome Institute"/>
            <person name="Haridas S."/>
            <person name="Albert R."/>
            <person name="Binder M."/>
            <person name="Bloem J."/>
            <person name="Labutti K."/>
            <person name="Salamov A."/>
            <person name="Andreopoulos B."/>
            <person name="Baker S.E."/>
            <person name="Barry K."/>
            <person name="Bills G."/>
            <person name="Bluhm B.H."/>
            <person name="Cannon C."/>
            <person name="Castanera R."/>
            <person name="Culley D.E."/>
            <person name="Daum C."/>
            <person name="Ezra D."/>
            <person name="Gonzalez J.B."/>
            <person name="Henrissat B."/>
            <person name="Kuo A."/>
            <person name="Liang C."/>
            <person name="Lipzen A."/>
            <person name="Lutzoni F."/>
            <person name="Magnuson J."/>
            <person name="Mondo S."/>
            <person name="Nolan M."/>
            <person name="Ohm R."/>
            <person name="Pangilinan J."/>
            <person name="Park H.-J."/>
            <person name="Ramirez L."/>
            <person name="Alfaro M."/>
            <person name="Sun H."/>
            <person name="Tritt A."/>
            <person name="Yoshinaga Y."/>
            <person name="Zwiers L.-H."/>
            <person name="Turgeon B.G."/>
            <person name="Goodwin S.B."/>
            <person name="Spatafora J.W."/>
            <person name="Crous P.W."/>
            <person name="Grigoriev I.V."/>
        </authorList>
    </citation>
    <scope>NUCLEOTIDE SEQUENCE</scope>
    <source>
        <strain evidence="8">CBS 342.82</strain>
    </source>
</reference>
<dbReference type="RefSeq" id="XP_033464288.1">
    <property type="nucleotide sequence ID" value="XM_033602374.1"/>
</dbReference>
<dbReference type="InterPro" id="IPR001128">
    <property type="entry name" value="Cyt_P450"/>
</dbReference>
<dbReference type="PANTHER" id="PTHR24305">
    <property type="entry name" value="CYTOCHROME P450"/>
    <property type="match status" value="1"/>
</dbReference>
<dbReference type="AlphaFoldDB" id="A0A6J3MJX9"/>
<dbReference type="GO" id="GO:0004497">
    <property type="term" value="F:monooxygenase activity"/>
    <property type="evidence" value="ECO:0007669"/>
    <property type="project" value="UniProtKB-KW"/>
</dbReference>
<keyword evidence="4 5" id="KW-0349">Heme</keyword>
<dbReference type="GeneID" id="54360174"/>
<protein>
    <submittedName>
        <fullName evidence="8">Cytochrome P450</fullName>
    </submittedName>
</protein>
<keyword evidence="7" id="KW-1185">Reference proteome</keyword>
<name>A0A6J3MJX9_9PEZI</name>
<dbReference type="Proteomes" id="UP000504637">
    <property type="component" value="Unplaced"/>
</dbReference>
<dbReference type="SUPFAM" id="SSF48264">
    <property type="entry name" value="Cytochrome P450"/>
    <property type="match status" value="1"/>
</dbReference>
<accession>A0A6J3MJX9</accession>
<dbReference type="PROSITE" id="PS00086">
    <property type="entry name" value="CYTOCHROME_P450"/>
    <property type="match status" value="1"/>
</dbReference>
<proteinExistence type="inferred from homology"/>
<keyword evidence="3 4" id="KW-0408">Iron</keyword>
<reference evidence="8" key="3">
    <citation type="submission" date="2025-08" db="UniProtKB">
        <authorList>
            <consortium name="RefSeq"/>
        </authorList>
    </citation>
    <scope>IDENTIFICATION</scope>
    <source>
        <strain evidence="8">CBS 342.82</strain>
    </source>
</reference>
<comment type="cofactor">
    <cofactor evidence="1 4">
        <name>heme</name>
        <dbReference type="ChEBI" id="CHEBI:30413"/>
    </cofactor>
</comment>
<evidence type="ECO:0000256" key="2">
    <source>
        <dbReference type="ARBA" id="ARBA00022723"/>
    </source>
</evidence>
<dbReference type="InterPro" id="IPR036396">
    <property type="entry name" value="Cyt_P450_sf"/>
</dbReference>
<evidence type="ECO:0000313" key="7">
    <source>
        <dbReference type="Proteomes" id="UP000504637"/>
    </source>
</evidence>
<keyword evidence="5" id="KW-0503">Monooxygenase</keyword>
<keyword evidence="6" id="KW-0472">Membrane</keyword>
<dbReference type="OrthoDB" id="3945418at2759"/>
<dbReference type="PRINTS" id="PR00385">
    <property type="entry name" value="P450"/>
</dbReference>
<keyword evidence="2 4" id="KW-0479">Metal-binding</keyword>
<keyword evidence="5" id="KW-0560">Oxidoreductase</keyword>
<dbReference type="InterPro" id="IPR050121">
    <property type="entry name" value="Cytochrome_P450_monoxygenase"/>
</dbReference>
<evidence type="ECO:0000313" key="8">
    <source>
        <dbReference type="RefSeq" id="XP_033464288.1"/>
    </source>
</evidence>
<dbReference type="InterPro" id="IPR002401">
    <property type="entry name" value="Cyt_P450_E_grp-I"/>
</dbReference>
<dbReference type="Pfam" id="PF00067">
    <property type="entry name" value="p450"/>
    <property type="match status" value="1"/>
</dbReference>
<gene>
    <name evidence="8" type="ORF">K489DRAFT_348436</name>
</gene>
<feature type="transmembrane region" description="Helical" evidence="6">
    <location>
        <begin position="6"/>
        <end position="26"/>
    </location>
</feature>